<dbReference type="Pfam" id="PF13175">
    <property type="entry name" value="AAA_15"/>
    <property type="match status" value="1"/>
</dbReference>
<evidence type="ECO:0000313" key="2">
    <source>
        <dbReference type="EMBL" id="MCL6294912.1"/>
    </source>
</evidence>
<dbReference type="EMBL" id="JAMFLZ010000003">
    <property type="protein sequence ID" value="MCL6294912.1"/>
    <property type="molecule type" value="Genomic_DNA"/>
</dbReference>
<gene>
    <name evidence="2" type="ORF">M3P09_07910</name>
</gene>
<dbReference type="RefSeq" id="WP_249972694.1">
    <property type="nucleotide sequence ID" value="NZ_JAMFLZ010000003.1"/>
</dbReference>
<dbReference type="PANTHER" id="PTHR43581:SF4">
    <property type="entry name" value="ATP_GTP PHOSPHATASE"/>
    <property type="match status" value="1"/>
</dbReference>
<dbReference type="PANTHER" id="PTHR43581">
    <property type="entry name" value="ATP/GTP PHOSPHATASE"/>
    <property type="match status" value="1"/>
</dbReference>
<keyword evidence="3" id="KW-1185">Reference proteome</keyword>
<dbReference type="InterPro" id="IPR027417">
    <property type="entry name" value="P-loop_NTPase"/>
</dbReference>
<comment type="caution">
    <text evidence="2">The sequence shown here is derived from an EMBL/GenBank/DDBJ whole genome shotgun (WGS) entry which is preliminary data.</text>
</comment>
<dbReference type="InterPro" id="IPR051396">
    <property type="entry name" value="Bact_Antivir_Def_Nuclease"/>
</dbReference>
<organism evidence="2 3">
    <name type="scientific">Jejuia spongiicola</name>
    <dbReference type="NCBI Taxonomy" id="2942207"/>
    <lineage>
        <taxon>Bacteria</taxon>
        <taxon>Pseudomonadati</taxon>
        <taxon>Bacteroidota</taxon>
        <taxon>Flavobacteriia</taxon>
        <taxon>Flavobacteriales</taxon>
        <taxon>Flavobacteriaceae</taxon>
        <taxon>Jejuia</taxon>
    </lineage>
</organism>
<dbReference type="Gene3D" id="3.40.50.300">
    <property type="entry name" value="P-loop containing nucleotide triphosphate hydrolases"/>
    <property type="match status" value="1"/>
</dbReference>
<feature type="domain" description="Endonuclease GajA/Old nuclease/RecF-like AAA" evidence="1">
    <location>
        <begin position="35"/>
        <end position="413"/>
    </location>
</feature>
<keyword evidence="2" id="KW-0547">Nucleotide-binding</keyword>
<proteinExistence type="predicted"/>
<dbReference type="SUPFAM" id="SSF52540">
    <property type="entry name" value="P-loop containing nucleoside triphosphate hydrolases"/>
    <property type="match status" value="1"/>
</dbReference>
<evidence type="ECO:0000313" key="3">
    <source>
        <dbReference type="Proteomes" id="UP001165381"/>
    </source>
</evidence>
<sequence>MDLKNDNFRVTSLKVNENPFFGDNTFNFVDDKDNQDSIYTTVIIGPNGTGKSNLFRFIIELFRELWTLKVADKRTYNVKGKFRLEYYYFGDKYIYSNYRFDDGSNKYIQEDLKKTSIYLLKNDELVSFSEAGFPASIIANSIMLTDKYLVTRNKLEQGAFSPYKYLGVRNRPQQASTRSYIRKTVEFIVQNIDGMLFLDGLKKTTDFLNLGSSVQVIYQTRYTKSYYTGNIKPKDLENYFDEIDEKYKDSNKIPPFKLNYFKRLKKDFGLNGVCNFMNELVKQNSLEHIYRSSNKKIIYDIIQNDTNKKEIASDFSNLEHLRNLGFLTPPEIKLDNGNFHLQESSSGEYHFFSSMVGLLATVKPYSLIFIDEPEISLHPNWQIKYLEFLREVFSHSAYASCHFMIATHSHFLISDLKGKSSKILGLSKQQRKLNIFEFSENLNTYGWSAEDVLFRIFNLKTSRNHYFEMAVADLIDLLYSKSRDTKKINNILKNLKRLDTSDSDPLNELIVEAEEYLNDNTNS</sequence>
<dbReference type="GO" id="GO:0005524">
    <property type="term" value="F:ATP binding"/>
    <property type="evidence" value="ECO:0007669"/>
    <property type="project" value="UniProtKB-KW"/>
</dbReference>
<protein>
    <submittedName>
        <fullName evidence="2">ATP-binding protein</fullName>
    </submittedName>
</protein>
<name>A0ABT0QD48_9FLAO</name>
<keyword evidence="2" id="KW-0067">ATP-binding</keyword>
<accession>A0ABT0QD48</accession>
<reference evidence="2" key="1">
    <citation type="submission" date="2022-05" db="EMBL/GenBank/DDBJ databases">
        <authorList>
            <person name="Park J.-S."/>
        </authorList>
    </citation>
    <scope>NUCLEOTIDE SEQUENCE</scope>
    <source>
        <strain evidence="2">2012CJ34-3</strain>
    </source>
</reference>
<evidence type="ECO:0000259" key="1">
    <source>
        <dbReference type="Pfam" id="PF13175"/>
    </source>
</evidence>
<dbReference type="InterPro" id="IPR041685">
    <property type="entry name" value="AAA_GajA/Old/RecF-like"/>
</dbReference>
<dbReference type="Proteomes" id="UP001165381">
    <property type="component" value="Unassembled WGS sequence"/>
</dbReference>